<keyword evidence="3" id="KW-1185">Reference proteome</keyword>
<sequence>MIKVDISRLCIELKPAILGAFSADDKDIVIVHEDDIQKVKGVLEKALPADYVVAENTEDPEELAVLKKGDLEQLSLYFCSFCAMVFRSETERNLHQRVHYFGFG</sequence>
<dbReference type="KEGG" id="nev:NTE_03256"/>
<dbReference type="PROSITE" id="PS50157">
    <property type="entry name" value="ZINC_FINGER_C2H2_2"/>
    <property type="match status" value="1"/>
</dbReference>
<evidence type="ECO:0000313" key="2">
    <source>
        <dbReference type="EMBL" id="AIF85285.1"/>
    </source>
</evidence>
<evidence type="ECO:0000259" key="1">
    <source>
        <dbReference type="PROSITE" id="PS50157"/>
    </source>
</evidence>
<dbReference type="EMBL" id="CP007174">
    <property type="protein sequence ID" value="AIF85285.1"/>
    <property type="molecule type" value="Genomic_DNA"/>
</dbReference>
<gene>
    <name evidence="2" type="ORF">NTE_03256</name>
</gene>
<dbReference type="InterPro" id="IPR013087">
    <property type="entry name" value="Znf_C2H2_type"/>
</dbReference>
<protein>
    <recommendedName>
        <fullName evidence="1">C2H2-type domain-containing protein</fullName>
    </recommendedName>
</protein>
<feature type="domain" description="C2H2-type" evidence="1">
    <location>
        <begin position="77"/>
        <end position="99"/>
    </location>
</feature>
<evidence type="ECO:0000313" key="3">
    <source>
        <dbReference type="Proteomes" id="UP000028194"/>
    </source>
</evidence>
<dbReference type="OrthoDB" id="10857at2157"/>
<proteinExistence type="predicted"/>
<reference evidence="2 3" key="1">
    <citation type="journal article" date="2014" name="PLoS ONE">
        <title>Genome Sequence of Candidatus Nitrososphaera evergladensis from Group I.1b Enriched from Everglades Soil Reveals Novel Genomic Features of the Ammonia-Oxidizing Archaea.</title>
        <authorList>
            <person name="Zhalnina K.V."/>
            <person name="Dias R."/>
            <person name="Leonard M.T."/>
            <person name="Dorr de Quadros P."/>
            <person name="Camargo F.A."/>
            <person name="Drew J.C."/>
            <person name="Farmerie W.G."/>
            <person name="Daroub S.H."/>
            <person name="Triplett E.W."/>
        </authorList>
    </citation>
    <scope>NUCLEOTIDE SEQUENCE [LARGE SCALE GENOMIC DNA]</scope>
    <source>
        <strain evidence="2 3">SR1</strain>
    </source>
</reference>
<dbReference type="RefSeq" id="WP_148701716.1">
    <property type="nucleotide sequence ID" value="NZ_CP007174.1"/>
</dbReference>
<dbReference type="GeneID" id="41598911"/>
<dbReference type="STRING" id="1459636.NTE_03256"/>
<dbReference type="AlphaFoldDB" id="A0A075MVM4"/>
<dbReference type="PROSITE" id="PS00028">
    <property type="entry name" value="ZINC_FINGER_C2H2_1"/>
    <property type="match status" value="1"/>
</dbReference>
<dbReference type="HOGENOM" id="CLU_2243701_0_0_2"/>
<name>A0A075MVM4_9ARCH</name>
<accession>A0A075MVM4</accession>
<dbReference type="Proteomes" id="UP000028194">
    <property type="component" value="Chromosome"/>
</dbReference>
<organism evidence="2 3">
    <name type="scientific">Candidatus Nitrososphaera evergladensis SR1</name>
    <dbReference type="NCBI Taxonomy" id="1459636"/>
    <lineage>
        <taxon>Archaea</taxon>
        <taxon>Nitrososphaerota</taxon>
        <taxon>Nitrososphaeria</taxon>
        <taxon>Nitrososphaerales</taxon>
        <taxon>Nitrososphaeraceae</taxon>
        <taxon>Nitrososphaera</taxon>
    </lineage>
</organism>